<dbReference type="InterPro" id="IPR036179">
    <property type="entry name" value="Ig-like_dom_sf"/>
</dbReference>
<dbReference type="InterPro" id="IPR013106">
    <property type="entry name" value="Ig_V-set"/>
</dbReference>
<dbReference type="Gene3D" id="2.60.40.10">
    <property type="entry name" value="Immunoglobulins"/>
    <property type="match status" value="1"/>
</dbReference>
<dbReference type="GO" id="GO:0045202">
    <property type="term" value="C:synapse"/>
    <property type="evidence" value="ECO:0007669"/>
    <property type="project" value="TreeGrafter"/>
</dbReference>
<dbReference type="InterPro" id="IPR016187">
    <property type="entry name" value="CTDL_fold"/>
</dbReference>
<dbReference type="InterPro" id="IPR003599">
    <property type="entry name" value="Ig_sub"/>
</dbReference>
<dbReference type="InterPro" id="IPR016186">
    <property type="entry name" value="C-type_lectin-like/link_sf"/>
</dbReference>
<evidence type="ECO:0000259" key="10">
    <source>
        <dbReference type="PROSITE" id="PS50835"/>
    </source>
</evidence>
<dbReference type="GO" id="GO:0002052">
    <property type="term" value="P:positive regulation of neuroblast proliferation"/>
    <property type="evidence" value="ECO:0007669"/>
    <property type="project" value="TreeGrafter"/>
</dbReference>
<keyword evidence="3" id="KW-0272">Extracellular matrix</keyword>
<dbReference type="SMART" id="SM00409">
    <property type="entry name" value="IG"/>
    <property type="match status" value="1"/>
</dbReference>
<dbReference type="PROSITE" id="PS50835">
    <property type="entry name" value="IG_LIKE"/>
    <property type="match status" value="1"/>
</dbReference>
<dbReference type="InterPro" id="IPR050691">
    <property type="entry name" value="Hyaluronan_bind_Proteoglycan"/>
</dbReference>
<comment type="caution">
    <text evidence="9">Lacks conserved residue(s) required for the propagation of feature annotation.</text>
</comment>
<dbReference type="InterPro" id="IPR013783">
    <property type="entry name" value="Ig-like_fold"/>
</dbReference>
<dbReference type="SUPFAM" id="SSF56436">
    <property type="entry name" value="C-type lectin-like"/>
    <property type="match status" value="2"/>
</dbReference>
<dbReference type="Pfam" id="PF00193">
    <property type="entry name" value="Xlink"/>
    <property type="match status" value="2"/>
</dbReference>
<comment type="similarity">
    <text evidence="8">Belongs to the HAPLN family.</text>
</comment>
<feature type="disulfide bond" evidence="9">
    <location>
        <begin position="262"/>
        <end position="283"/>
    </location>
</feature>
<feature type="domain" description="Link" evidence="11">
    <location>
        <begin position="312"/>
        <end position="407"/>
    </location>
</feature>
<evidence type="ECO:0000313" key="13">
    <source>
        <dbReference type="Proteomes" id="UP000694545"/>
    </source>
</evidence>
<reference evidence="12" key="2">
    <citation type="submission" date="2025-09" db="UniProtKB">
        <authorList>
            <consortium name="Ensembl"/>
        </authorList>
    </citation>
    <scope>IDENTIFICATION</scope>
</reference>
<evidence type="ECO:0000259" key="11">
    <source>
        <dbReference type="PROSITE" id="PS50963"/>
    </source>
</evidence>
<protein>
    <submittedName>
        <fullName evidence="12">Hyaluronan and proteoglycan link protein 2</fullName>
    </submittedName>
</protein>
<accession>A0A8D2J3D7</accession>
<evidence type="ECO:0000313" key="12">
    <source>
        <dbReference type="Ensembl" id="ENSVKKP00000006142.1"/>
    </source>
</evidence>
<dbReference type="InterPro" id="IPR007110">
    <property type="entry name" value="Ig-like_dom"/>
</dbReference>
<dbReference type="SMART" id="SM00406">
    <property type="entry name" value="IGv"/>
    <property type="match status" value="1"/>
</dbReference>
<dbReference type="Gene3D" id="3.10.100.10">
    <property type="entry name" value="Mannose-Binding Protein A, subunit A"/>
    <property type="match status" value="2"/>
</dbReference>
<comment type="subcellular location">
    <subcellularLocation>
        <location evidence="1">Secreted</location>
        <location evidence="1">Extracellular space</location>
        <location evidence="1">Extracellular matrix</location>
    </subcellularLocation>
</comment>
<evidence type="ECO:0000256" key="5">
    <source>
        <dbReference type="ARBA" id="ARBA00023157"/>
    </source>
</evidence>
<dbReference type="PANTHER" id="PTHR22804">
    <property type="entry name" value="AGGRECAN/VERSICAN PROTEOGLYCAN"/>
    <property type="match status" value="1"/>
</dbReference>
<evidence type="ECO:0000256" key="6">
    <source>
        <dbReference type="ARBA" id="ARBA00023290"/>
    </source>
</evidence>
<evidence type="ECO:0000256" key="3">
    <source>
        <dbReference type="ARBA" id="ARBA00022530"/>
    </source>
</evidence>
<dbReference type="GO" id="GO:0010001">
    <property type="term" value="P:glial cell differentiation"/>
    <property type="evidence" value="ECO:0007669"/>
    <property type="project" value="TreeGrafter"/>
</dbReference>
<evidence type="ECO:0000256" key="9">
    <source>
        <dbReference type="PROSITE-ProRule" id="PRU00323"/>
    </source>
</evidence>
<dbReference type="GO" id="GO:0001501">
    <property type="term" value="P:skeletal system development"/>
    <property type="evidence" value="ECO:0007669"/>
    <property type="project" value="TreeGrafter"/>
</dbReference>
<dbReference type="GO" id="GO:0005615">
    <property type="term" value="C:extracellular space"/>
    <property type="evidence" value="ECO:0007669"/>
    <property type="project" value="TreeGrafter"/>
</dbReference>
<dbReference type="PANTHER" id="PTHR22804:SF8">
    <property type="entry name" value="HYALURONAN AND PROTEOGLYCAN LINK PROTEIN 2"/>
    <property type="match status" value="1"/>
</dbReference>
<reference evidence="12" key="1">
    <citation type="submission" date="2025-08" db="UniProtKB">
        <authorList>
            <consortium name="Ensembl"/>
        </authorList>
    </citation>
    <scope>IDENTIFICATION</scope>
</reference>
<keyword evidence="5 9" id="KW-1015">Disulfide bond</keyword>
<keyword evidence="2" id="KW-0964">Secreted</keyword>
<keyword evidence="6" id="KW-0373">Hyaluronic acid</keyword>
<feature type="disulfide bond" evidence="9">
    <location>
        <begin position="359"/>
        <end position="380"/>
    </location>
</feature>
<sequence>CRASPPLTRPTLALRFGLQGAGEGVACSVFLWGFLGRAGSLERRRLPERSVQSMAGRLPALPALLGISSQKRSLPFPLWPSASHCCCAEGFLLLLAATPGPLQYLLEPVNTVVHTQRGATVTLPCTLRTLPPNYKVRWSKVEPAEYTEVVILITNGVHHKAYGPLGSRAHLRRSHPFDASLTISNVALDDEGRYRCQLVSGLEDESVSLVLQLAGVVFPYQASYGRYKFNYAEAKKACHEQDSRLATYAQLYRAWTEGLDWCNAGWILEGTVHYPIINSREPCGGRLLLPGLRTYSNRDKLRDRFDAFCFTSAVKGRVYFIRGRLNFKEATQACRTDRATIAKVGQLFAAWKFSQLDHCEGGWLDDGSVRYPIITPRAHCGGVPDPSVRNFGFPSKLRKKYGVYCFLAK</sequence>
<dbReference type="SMART" id="SM00445">
    <property type="entry name" value="LINK"/>
    <property type="match status" value="2"/>
</dbReference>
<organism evidence="12 13">
    <name type="scientific">Varanus komodoensis</name>
    <name type="common">Komodo dragon</name>
    <dbReference type="NCBI Taxonomy" id="61221"/>
    <lineage>
        <taxon>Eukaryota</taxon>
        <taxon>Metazoa</taxon>
        <taxon>Chordata</taxon>
        <taxon>Craniata</taxon>
        <taxon>Vertebrata</taxon>
        <taxon>Euteleostomi</taxon>
        <taxon>Lepidosauria</taxon>
        <taxon>Squamata</taxon>
        <taxon>Bifurcata</taxon>
        <taxon>Unidentata</taxon>
        <taxon>Episquamata</taxon>
        <taxon>Toxicofera</taxon>
        <taxon>Anguimorpha</taxon>
        <taxon>Paleoanguimorpha</taxon>
        <taxon>Varanoidea</taxon>
        <taxon>Varanidae</taxon>
        <taxon>Varanus</taxon>
    </lineage>
</organism>
<dbReference type="InterPro" id="IPR000538">
    <property type="entry name" value="Link_dom"/>
</dbReference>
<dbReference type="Proteomes" id="UP000694545">
    <property type="component" value="Unplaced"/>
</dbReference>
<dbReference type="CDD" id="cd03519">
    <property type="entry name" value="Link_domain_HAPLN_module_2"/>
    <property type="match status" value="1"/>
</dbReference>
<keyword evidence="4" id="KW-0677">Repeat</keyword>
<dbReference type="SMART" id="SM00408">
    <property type="entry name" value="IGc2"/>
    <property type="match status" value="1"/>
</dbReference>
<dbReference type="PROSITE" id="PS50963">
    <property type="entry name" value="LINK_2"/>
    <property type="match status" value="2"/>
</dbReference>
<dbReference type="FunFam" id="3.10.100.10:FF:000001">
    <property type="entry name" value="Hyaluronan proteoglycan link protein 1"/>
    <property type="match status" value="1"/>
</dbReference>
<keyword evidence="13" id="KW-1185">Reference proteome</keyword>
<dbReference type="GO" id="GO:0007155">
    <property type="term" value="P:cell adhesion"/>
    <property type="evidence" value="ECO:0007669"/>
    <property type="project" value="InterPro"/>
</dbReference>
<dbReference type="Pfam" id="PF07686">
    <property type="entry name" value="V-set"/>
    <property type="match status" value="1"/>
</dbReference>
<dbReference type="PRINTS" id="PR01265">
    <property type="entry name" value="LINKMODULE"/>
</dbReference>
<dbReference type="SUPFAM" id="SSF48726">
    <property type="entry name" value="Immunoglobulin"/>
    <property type="match status" value="1"/>
</dbReference>
<evidence type="ECO:0000256" key="4">
    <source>
        <dbReference type="ARBA" id="ARBA00022737"/>
    </source>
</evidence>
<evidence type="ECO:0000256" key="8">
    <source>
        <dbReference type="ARBA" id="ARBA00038272"/>
    </source>
</evidence>
<dbReference type="FunFam" id="3.10.100.10:FF:000002">
    <property type="entry name" value="Hyaluronan proteoglycan link protein 1"/>
    <property type="match status" value="1"/>
</dbReference>
<evidence type="ECO:0000256" key="2">
    <source>
        <dbReference type="ARBA" id="ARBA00022525"/>
    </source>
</evidence>
<evidence type="ECO:0000256" key="1">
    <source>
        <dbReference type="ARBA" id="ARBA00004498"/>
    </source>
</evidence>
<dbReference type="GO" id="GO:0005540">
    <property type="term" value="F:hyaluronic acid binding"/>
    <property type="evidence" value="ECO:0007669"/>
    <property type="project" value="UniProtKB-KW"/>
</dbReference>
<feature type="domain" description="Link" evidence="11">
    <location>
        <begin position="216"/>
        <end position="311"/>
    </location>
</feature>
<dbReference type="Ensembl" id="ENSVKKT00000006305.1">
    <property type="protein sequence ID" value="ENSVKKP00000006142.1"/>
    <property type="gene ID" value="ENSVKKG00000004417.1"/>
</dbReference>
<name>A0A8D2J3D7_VARKO</name>
<dbReference type="AlphaFoldDB" id="A0A8D2J3D7"/>
<keyword evidence="7" id="KW-0393">Immunoglobulin domain</keyword>
<dbReference type="GO" id="GO:0007417">
    <property type="term" value="P:central nervous system development"/>
    <property type="evidence" value="ECO:0007669"/>
    <property type="project" value="TreeGrafter"/>
</dbReference>
<proteinExistence type="inferred from homology"/>
<dbReference type="GO" id="GO:0072534">
    <property type="term" value="C:perineuronal net"/>
    <property type="evidence" value="ECO:0007669"/>
    <property type="project" value="TreeGrafter"/>
</dbReference>
<dbReference type="InterPro" id="IPR003598">
    <property type="entry name" value="Ig_sub2"/>
</dbReference>
<evidence type="ECO:0000256" key="7">
    <source>
        <dbReference type="ARBA" id="ARBA00023319"/>
    </source>
</evidence>
<feature type="domain" description="Ig-like" evidence="10">
    <location>
        <begin position="108"/>
        <end position="208"/>
    </location>
</feature>
<dbReference type="PROSITE" id="PS01241">
    <property type="entry name" value="LINK_1"/>
    <property type="match status" value="1"/>
</dbReference>